<dbReference type="RefSeq" id="XP_012571518.1">
    <property type="nucleotide sequence ID" value="XM_012716064.2"/>
</dbReference>
<dbReference type="Pfam" id="PF05383">
    <property type="entry name" value="La"/>
    <property type="match status" value="1"/>
</dbReference>
<dbReference type="PROSITE" id="PS50961">
    <property type="entry name" value="HTH_LA"/>
    <property type="match status" value="1"/>
</dbReference>
<evidence type="ECO:0000313" key="5">
    <source>
        <dbReference type="Proteomes" id="UP000087171"/>
    </source>
</evidence>
<organism evidence="5 6">
    <name type="scientific">Cicer arietinum</name>
    <name type="common">Chickpea</name>
    <name type="synonym">Garbanzo</name>
    <dbReference type="NCBI Taxonomy" id="3827"/>
    <lineage>
        <taxon>Eukaryota</taxon>
        <taxon>Viridiplantae</taxon>
        <taxon>Streptophyta</taxon>
        <taxon>Embryophyta</taxon>
        <taxon>Tracheophyta</taxon>
        <taxon>Spermatophyta</taxon>
        <taxon>Magnoliopsida</taxon>
        <taxon>eudicotyledons</taxon>
        <taxon>Gunneridae</taxon>
        <taxon>Pentapetalae</taxon>
        <taxon>rosids</taxon>
        <taxon>fabids</taxon>
        <taxon>Fabales</taxon>
        <taxon>Fabaceae</taxon>
        <taxon>Papilionoideae</taxon>
        <taxon>50 kb inversion clade</taxon>
        <taxon>NPAAA clade</taxon>
        <taxon>Hologalegina</taxon>
        <taxon>IRL clade</taxon>
        <taxon>Cicereae</taxon>
        <taxon>Cicer</taxon>
    </lineage>
</organism>
<feature type="compositionally biased region" description="Low complexity" evidence="3">
    <location>
        <begin position="8"/>
        <end position="29"/>
    </location>
</feature>
<dbReference type="PANTHER" id="PTHR22792:SF147">
    <property type="entry name" value="LA-RELATED PROTEIN 6 LA RNA-BINDING DOMAIN PROTEIN"/>
    <property type="match status" value="1"/>
</dbReference>
<sequence length="481" mass="51831">MVTHTADSSSNHHSPTTTNAAAINNPNYPRKNLPSPWIKVVRGADSEPLNHPSPPSSSSSSSIDSGNSDAAAAASAVDNSNADKNNNACNPKNAWKNPSNGISDVSPVMGAVSWPALSAKPTVKLSSDSSSAIDGSISIPQGSITSHSPQKHANANVTVDANVKPTPPINCGVGNNRQRSTRRGGGNGDSNTGPSNPVHSNLQQSAAPPFPVLQIPTTTSPDGIHLYRNNNGWSPRSPVGVYVPPVNEHRSPSHRGNHGNRPHNNYGVRRNQGPGNLVNTRDPPHLHQRMHSSGFLTPTLPNSASYLGHQSLRPFVNQAGFHEFCYYPTLPFEPFGGMPFLTHPPPPAMFFPVAETQLINSILNQVDYYFSDANLVKDDFLRSNMDECGWVSISLIANFPRVKNLTNNIELILESLRTSLVVEVQGDKLRRRNEWMRWLPSAHRRGSGSISPIGSSCNNNIAADFDKITIDEATTTNGEST</sequence>
<dbReference type="AlphaFoldDB" id="A0A1S3E7X9"/>
<feature type="compositionally biased region" description="Polar residues" evidence="3">
    <location>
        <begin position="189"/>
        <end position="206"/>
    </location>
</feature>
<reference evidence="5" key="1">
    <citation type="journal article" date="2013" name="Nat. Biotechnol.">
        <title>Draft genome sequence of chickpea (Cicer arietinum) provides a resource for trait improvement.</title>
        <authorList>
            <person name="Varshney R.K."/>
            <person name="Song C."/>
            <person name="Saxena R.K."/>
            <person name="Azam S."/>
            <person name="Yu S."/>
            <person name="Sharpe A.G."/>
            <person name="Cannon S."/>
            <person name="Baek J."/>
            <person name="Rosen B.D."/>
            <person name="Tar'an B."/>
            <person name="Millan T."/>
            <person name="Zhang X."/>
            <person name="Ramsay L.D."/>
            <person name="Iwata A."/>
            <person name="Wang Y."/>
            <person name="Nelson W."/>
            <person name="Farmer A.D."/>
            <person name="Gaur P.M."/>
            <person name="Soderlund C."/>
            <person name="Penmetsa R.V."/>
            <person name="Xu C."/>
            <person name="Bharti A.K."/>
            <person name="He W."/>
            <person name="Winter P."/>
            <person name="Zhao S."/>
            <person name="Hane J.K."/>
            <person name="Carrasquilla-Garcia N."/>
            <person name="Condie J.A."/>
            <person name="Upadhyaya H.D."/>
            <person name="Luo M.C."/>
            <person name="Thudi M."/>
            <person name="Gowda C.L."/>
            <person name="Singh N.P."/>
            <person name="Lichtenzveig J."/>
            <person name="Gali K.K."/>
            <person name="Rubio J."/>
            <person name="Nadarajan N."/>
            <person name="Dolezel J."/>
            <person name="Bansal K.C."/>
            <person name="Xu X."/>
            <person name="Edwards D."/>
            <person name="Zhang G."/>
            <person name="Kahl G."/>
            <person name="Gil J."/>
            <person name="Singh K.B."/>
            <person name="Datta S.K."/>
            <person name="Jackson S.A."/>
            <person name="Wang J."/>
            <person name="Cook D.R."/>
        </authorList>
    </citation>
    <scope>NUCLEOTIDE SEQUENCE [LARGE SCALE GENOMIC DNA]</scope>
    <source>
        <strain evidence="5">cv. CDC Frontier</strain>
    </source>
</reference>
<dbReference type="PANTHER" id="PTHR22792">
    <property type="entry name" value="LUPUS LA PROTEIN-RELATED"/>
    <property type="match status" value="1"/>
</dbReference>
<dbReference type="Gene3D" id="1.10.10.10">
    <property type="entry name" value="Winged helix-like DNA-binding domain superfamily/Winged helix DNA-binding domain"/>
    <property type="match status" value="1"/>
</dbReference>
<dbReference type="InterPro" id="IPR045180">
    <property type="entry name" value="La_dom_prot"/>
</dbReference>
<dbReference type="GO" id="GO:0003723">
    <property type="term" value="F:RNA binding"/>
    <property type="evidence" value="ECO:0007669"/>
    <property type="project" value="UniProtKB-UniRule"/>
</dbReference>
<dbReference type="Proteomes" id="UP000087171">
    <property type="component" value="Chromosome Ca5"/>
</dbReference>
<feature type="compositionally biased region" description="Low complexity" evidence="3">
    <location>
        <begin position="46"/>
        <end position="98"/>
    </location>
</feature>
<feature type="domain" description="HTH La-type RNA-binding" evidence="4">
    <location>
        <begin position="352"/>
        <end position="441"/>
    </location>
</feature>
<evidence type="ECO:0000259" key="4">
    <source>
        <dbReference type="PROSITE" id="PS50961"/>
    </source>
</evidence>
<protein>
    <submittedName>
        <fullName evidence="6">La-related protein 1C-like</fullName>
    </submittedName>
</protein>
<evidence type="ECO:0000313" key="6">
    <source>
        <dbReference type="RefSeq" id="XP_012571518.1"/>
    </source>
</evidence>
<feature type="region of interest" description="Disordered" evidence="3">
    <location>
        <begin position="1"/>
        <end position="101"/>
    </location>
</feature>
<keyword evidence="1 2" id="KW-0694">RNA-binding</keyword>
<dbReference type="SMART" id="SM00715">
    <property type="entry name" value="LA"/>
    <property type="match status" value="1"/>
</dbReference>
<dbReference type="KEGG" id="cam:101500656"/>
<dbReference type="CDD" id="cd07323">
    <property type="entry name" value="LAM"/>
    <property type="match status" value="1"/>
</dbReference>
<proteinExistence type="predicted"/>
<accession>A0A1S3E7X9</accession>
<dbReference type="InterPro" id="IPR036390">
    <property type="entry name" value="WH_DNA-bd_sf"/>
</dbReference>
<dbReference type="GeneID" id="101500656"/>
<dbReference type="SUPFAM" id="SSF46785">
    <property type="entry name" value="Winged helix' DNA-binding domain"/>
    <property type="match status" value="1"/>
</dbReference>
<dbReference type="InterPro" id="IPR036388">
    <property type="entry name" value="WH-like_DNA-bd_sf"/>
</dbReference>
<evidence type="ECO:0000256" key="2">
    <source>
        <dbReference type="PROSITE-ProRule" id="PRU00332"/>
    </source>
</evidence>
<name>A0A1S3E7X9_CICAR</name>
<keyword evidence="5" id="KW-1185">Reference proteome</keyword>
<dbReference type="InterPro" id="IPR006630">
    <property type="entry name" value="La_HTH"/>
</dbReference>
<feature type="region of interest" description="Disordered" evidence="3">
    <location>
        <begin position="160"/>
        <end position="271"/>
    </location>
</feature>
<feature type="compositionally biased region" description="Basic residues" evidence="3">
    <location>
        <begin position="252"/>
        <end position="261"/>
    </location>
</feature>
<evidence type="ECO:0000256" key="1">
    <source>
        <dbReference type="ARBA" id="ARBA00022884"/>
    </source>
</evidence>
<evidence type="ECO:0000256" key="3">
    <source>
        <dbReference type="SAM" id="MobiDB-lite"/>
    </source>
</evidence>
<dbReference type="OrthoDB" id="340227at2759"/>
<reference evidence="6" key="2">
    <citation type="submission" date="2025-08" db="UniProtKB">
        <authorList>
            <consortium name="RefSeq"/>
        </authorList>
    </citation>
    <scope>IDENTIFICATION</scope>
    <source>
        <tissue evidence="6">Etiolated seedlings</tissue>
    </source>
</reference>
<gene>
    <name evidence="6" type="primary">LOC101500656</name>
</gene>